<gene>
    <name evidence="1" type="ORF">K469DRAFT_515660</name>
</gene>
<keyword evidence="2" id="KW-1185">Reference proteome</keyword>
<sequence>EGNYFETQIFTSHRFDTLLEDTCRDPLSDVEPANLVMPFFKTMHALERYAPGIEPDPGTFVCRSCQVDQHSMDGLNMHVVKCRRKYVMDLVEQEWKNLLDARKATPCD</sequence>
<dbReference type="AlphaFoldDB" id="A0A6A6ES99"/>
<reference evidence="1" key="1">
    <citation type="journal article" date="2020" name="Stud. Mycol.">
        <title>101 Dothideomycetes genomes: a test case for predicting lifestyles and emergence of pathogens.</title>
        <authorList>
            <person name="Haridas S."/>
            <person name="Albert R."/>
            <person name="Binder M."/>
            <person name="Bloem J."/>
            <person name="Labutti K."/>
            <person name="Salamov A."/>
            <person name="Andreopoulos B."/>
            <person name="Baker S."/>
            <person name="Barry K."/>
            <person name="Bills G."/>
            <person name="Bluhm B."/>
            <person name="Cannon C."/>
            <person name="Castanera R."/>
            <person name="Culley D."/>
            <person name="Daum C."/>
            <person name="Ezra D."/>
            <person name="Gonzalez J."/>
            <person name="Henrissat B."/>
            <person name="Kuo A."/>
            <person name="Liang C."/>
            <person name="Lipzen A."/>
            <person name="Lutzoni F."/>
            <person name="Magnuson J."/>
            <person name="Mondo S."/>
            <person name="Nolan M."/>
            <person name="Ohm R."/>
            <person name="Pangilinan J."/>
            <person name="Park H.-J."/>
            <person name="Ramirez L."/>
            <person name="Alfaro M."/>
            <person name="Sun H."/>
            <person name="Tritt A."/>
            <person name="Yoshinaga Y."/>
            <person name="Zwiers L.-H."/>
            <person name="Turgeon B."/>
            <person name="Goodwin S."/>
            <person name="Spatafora J."/>
            <person name="Crous P."/>
            <person name="Grigoriev I."/>
        </authorList>
    </citation>
    <scope>NUCLEOTIDE SEQUENCE</scope>
    <source>
        <strain evidence="1">CBS 207.26</strain>
    </source>
</reference>
<evidence type="ECO:0000313" key="1">
    <source>
        <dbReference type="EMBL" id="KAF2194444.1"/>
    </source>
</evidence>
<feature type="non-terminal residue" evidence="1">
    <location>
        <position position="1"/>
    </location>
</feature>
<dbReference type="EMBL" id="ML994611">
    <property type="protein sequence ID" value="KAF2194444.1"/>
    <property type="molecule type" value="Genomic_DNA"/>
</dbReference>
<proteinExistence type="predicted"/>
<evidence type="ECO:0000313" key="2">
    <source>
        <dbReference type="Proteomes" id="UP000800200"/>
    </source>
</evidence>
<accession>A0A6A6ES99</accession>
<dbReference type="Proteomes" id="UP000800200">
    <property type="component" value="Unassembled WGS sequence"/>
</dbReference>
<name>A0A6A6ES99_9PEZI</name>
<protein>
    <submittedName>
        <fullName evidence="1">Uncharacterized protein</fullName>
    </submittedName>
</protein>
<feature type="non-terminal residue" evidence="1">
    <location>
        <position position="108"/>
    </location>
</feature>
<organism evidence="1 2">
    <name type="scientific">Zopfia rhizophila CBS 207.26</name>
    <dbReference type="NCBI Taxonomy" id="1314779"/>
    <lineage>
        <taxon>Eukaryota</taxon>
        <taxon>Fungi</taxon>
        <taxon>Dikarya</taxon>
        <taxon>Ascomycota</taxon>
        <taxon>Pezizomycotina</taxon>
        <taxon>Dothideomycetes</taxon>
        <taxon>Dothideomycetes incertae sedis</taxon>
        <taxon>Zopfiaceae</taxon>
        <taxon>Zopfia</taxon>
    </lineage>
</organism>